<dbReference type="RefSeq" id="WP_209375550.1">
    <property type="nucleotide sequence ID" value="NZ_JAGIZA010000012.1"/>
</dbReference>
<feature type="domain" description="FAD/NAD(P)-binding" evidence="3">
    <location>
        <begin position="5"/>
        <end position="304"/>
    </location>
</feature>
<sequence>MPETDIAVIGAGEAGRGIAALARALGLQVTLFERGAMGGEAPDPSIAAAALRGMAARVALMRDSQRFGLGNGPVPVDWLVLRTHLAAADADAAPDSTAARYEAMGVEVVRGAARLSGPDRVGAAGREWRFHRAVIATGALPVVPALEGLEVLPYLTEDTLPSLEERPEHLLVLGGEGFGLEMAQAFARLGAQVTLVSPGPLAPGFDRDMAEGLARALRRDGVTVIDGVEAARAERAGTGLALLLADGRRIEGSHLLLALGRAPRLAGLDLVAAGIAEGPLAVDGGLRVMGNRRIWAAGGVLGRPGGGDIGSVARSMLFRLPSPATAPEPTLAIRTTPALVRLGSTAEPAHRLRWPLADTARGMAEGIGDGLVTLFVDRGGRLSGATLLAPGAEEMAGMLAMGLGRPVSDLGGAALPHPALSAAIARAALEHRAPALANPALRLLAGIAKRLP</sequence>
<name>A0A940MZ06_9PROT</name>
<dbReference type="Pfam" id="PF07992">
    <property type="entry name" value="Pyr_redox_2"/>
    <property type="match status" value="1"/>
</dbReference>
<dbReference type="EMBL" id="JAGIZA010000012">
    <property type="protein sequence ID" value="MBP0494766.1"/>
    <property type="molecule type" value="Genomic_DNA"/>
</dbReference>
<dbReference type="InterPro" id="IPR016156">
    <property type="entry name" value="FAD/NAD-linked_Rdtase_dimer_sf"/>
</dbReference>
<dbReference type="Proteomes" id="UP000677537">
    <property type="component" value="Unassembled WGS sequence"/>
</dbReference>
<dbReference type="PANTHER" id="PTHR43014">
    <property type="entry name" value="MERCURIC REDUCTASE"/>
    <property type="match status" value="1"/>
</dbReference>
<evidence type="ECO:0000256" key="1">
    <source>
        <dbReference type="ARBA" id="ARBA00022630"/>
    </source>
</evidence>
<evidence type="ECO:0000259" key="3">
    <source>
        <dbReference type="Pfam" id="PF07992"/>
    </source>
</evidence>
<evidence type="ECO:0000313" key="4">
    <source>
        <dbReference type="EMBL" id="MBP0494766.1"/>
    </source>
</evidence>
<accession>A0A940MZ06</accession>
<comment type="caution">
    <text evidence="4">The sequence shown here is derived from an EMBL/GenBank/DDBJ whole genome shotgun (WGS) entry which is preliminary data.</text>
</comment>
<dbReference type="InterPro" id="IPR023753">
    <property type="entry name" value="FAD/NAD-binding_dom"/>
</dbReference>
<keyword evidence="1" id="KW-0285">Flavoprotein</keyword>
<evidence type="ECO:0000256" key="2">
    <source>
        <dbReference type="ARBA" id="ARBA00022827"/>
    </source>
</evidence>
<gene>
    <name evidence="4" type="ORF">J5Y10_18425</name>
</gene>
<protein>
    <submittedName>
        <fullName evidence="4">FAD-dependent oxidoreductase</fullName>
    </submittedName>
</protein>
<dbReference type="PRINTS" id="PR00411">
    <property type="entry name" value="PNDRDTASEI"/>
</dbReference>
<dbReference type="Gene3D" id="3.50.50.60">
    <property type="entry name" value="FAD/NAD(P)-binding domain"/>
    <property type="match status" value="2"/>
</dbReference>
<organism evidence="4 5">
    <name type="scientific">Roseomonas indoligenes</name>
    <dbReference type="NCBI Taxonomy" id="2820811"/>
    <lineage>
        <taxon>Bacteria</taxon>
        <taxon>Pseudomonadati</taxon>
        <taxon>Pseudomonadota</taxon>
        <taxon>Alphaproteobacteria</taxon>
        <taxon>Acetobacterales</taxon>
        <taxon>Roseomonadaceae</taxon>
        <taxon>Roseomonas</taxon>
    </lineage>
</organism>
<dbReference type="PANTHER" id="PTHR43014:SF2">
    <property type="entry name" value="MERCURIC REDUCTASE"/>
    <property type="match status" value="1"/>
</dbReference>
<dbReference type="SUPFAM" id="SSF55424">
    <property type="entry name" value="FAD/NAD-linked reductases, dimerisation (C-terminal) domain"/>
    <property type="match status" value="1"/>
</dbReference>
<keyword evidence="2" id="KW-0274">FAD</keyword>
<dbReference type="GO" id="GO:0003955">
    <property type="term" value="F:NAD(P)H dehydrogenase (quinone) activity"/>
    <property type="evidence" value="ECO:0007669"/>
    <property type="project" value="TreeGrafter"/>
</dbReference>
<keyword evidence="5" id="KW-1185">Reference proteome</keyword>
<dbReference type="GO" id="GO:0050660">
    <property type="term" value="F:flavin adenine dinucleotide binding"/>
    <property type="evidence" value="ECO:0007669"/>
    <property type="project" value="TreeGrafter"/>
</dbReference>
<evidence type="ECO:0000313" key="5">
    <source>
        <dbReference type="Proteomes" id="UP000677537"/>
    </source>
</evidence>
<proteinExistence type="predicted"/>
<dbReference type="AlphaFoldDB" id="A0A940MZ06"/>
<dbReference type="SUPFAM" id="SSF51905">
    <property type="entry name" value="FAD/NAD(P)-binding domain"/>
    <property type="match status" value="1"/>
</dbReference>
<reference evidence="4" key="1">
    <citation type="submission" date="2021-03" db="EMBL/GenBank/DDBJ databases">
        <authorList>
            <person name="So Y."/>
        </authorList>
    </citation>
    <scope>NUCLEOTIDE SEQUENCE</scope>
    <source>
        <strain evidence="4">SG15</strain>
    </source>
</reference>
<dbReference type="InterPro" id="IPR036188">
    <property type="entry name" value="FAD/NAD-bd_sf"/>
</dbReference>
<dbReference type="Gene3D" id="3.30.390.30">
    <property type="match status" value="1"/>
</dbReference>
<dbReference type="PRINTS" id="PR00368">
    <property type="entry name" value="FADPNR"/>
</dbReference>